<dbReference type="EMBL" id="BAABFT010000003">
    <property type="protein sequence ID" value="GAA4316787.1"/>
    <property type="molecule type" value="Genomic_DNA"/>
</dbReference>
<evidence type="ECO:0000313" key="3">
    <source>
        <dbReference type="EMBL" id="GAA4316787.1"/>
    </source>
</evidence>
<dbReference type="SMART" id="SM00448">
    <property type="entry name" value="REC"/>
    <property type="match status" value="1"/>
</dbReference>
<accession>A0ABP8G3V7</accession>
<evidence type="ECO:0000259" key="2">
    <source>
        <dbReference type="PROSITE" id="PS50110"/>
    </source>
</evidence>
<keyword evidence="1" id="KW-0597">Phosphoprotein</keyword>
<name>A0ABP8G3V7_9SPHI</name>
<dbReference type="InterPro" id="IPR052893">
    <property type="entry name" value="TCS_response_regulator"/>
</dbReference>
<feature type="modified residue" description="4-aspartylphosphate" evidence="1">
    <location>
        <position position="65"/>
    </location>
</feature>
<dbReference type="Gene3D" id="3.40.50.2300">
    <property type="match status" value="1"/>
</dbReference>
<gene>
    <name evidence="3" type="ORF">GCM10023149_14010</name>
</gene>
<dbReference type="Proteomes" id="UP001500582">
    <property type="component" value="Unassembled WGS sequence"/>
</dbReference>
<dbReference type="Pfam" id="PF00072">
    <property type="entry name" value="Response_reg"/>
    <property type="match status" value="1"/>
</dbReference>
<dbReference type="PROSITE" id="PS50110">
    <property type="entry name" value="RESPONSE_REGULATORY"/>
    <property type="match status" value="1"/>
</dbReference>
<evidence type="ECO:0000256" key="1">
    <source>
        <dbReference type="PROSITE-ProRule" id="PRU00169"/>
    </source>
</evidence>
<keyword evidence="4" id="KW-1185">Reference proteome</keyword>
<dbReference type="PANTHER" id="PTHR44520">
    <property type="entry name" value="RESPONSE REGULATOR RCP1-RELATED"/>
    <property type="match status" value="1"/>
</dbReference>
<evidence type="ECO:0000313" key="4">
    <source>
        <dbReference type="Proteomes" id="UP001500582"/>
    </source>
</evidence>
<proteinExistence type="predicted"/>
<dbReference type="SUPFAM" id="SSF52172">
    <property type="entry name" value="CheY-like"/>
    <property type="match status" value="1"/>
</dbReference>
<dbReference type="InterPro" id="IPR011006">
    <property type="entry name" value="CheY-like_superfamily"/>
</dbReference>
<feature type="domain" description="Response regulatory" evidence="2">
    <location>
        <begin position="9"/>
        <end position="135"/>
    </location>
</feature>
<protein>
    <submittedName>
        <fullName evidence="3">Response regulator</fullName>
    </submittedName>
</protein>
<dbReference type="InterPro" id="IPR001789">
    <property type="entry name" value="Sig_transdc_resp-reg_receiver"/>
</dbReference>
<sequence length="138" mass="16215">MGGNDLYVNIFCIDDNQLNHYIFEKFAHKLMVNAQITNFLDCRDALTKLYSINNLKDLPDYIFLDINMPIMSGWDFLDELNNLHINTWNKIAIYIVSSSTFAHDKEKSLQYSIVREFISKPLQQEKLKEIFNIDQPFG</sequence>
<dbReference type="RefSeq" id="WP_345210305.1">
    <property type="nucleotide sequence ID" value="NZ_BAABFT010000003.1"/>
</dbReference>
<reference evidence="4" key="1">
    <citation type="journal article" date="2019" name="Int. J. Syst. Evol. Microbiol.">
        <title>The Global Catalogue of Microorganisms (GCM) 10K type strain sequencing project: providing services to taxonomists for standard genome sequencing and annotation.</title>
        <authorList>
            <consortium name="The Broad Institute Genomics Platform"/>
            <consortium name="The Broad Institute Genome Sequencing Center for Infectious Disease"/>
            <person name="Wu L."/>
            <person name="Ma J."/>
        </authorList>
    </citation>
    <scope>NUCLEOTIDE SEQUENCE [LARGE SCALE GENOMIC DNA]</scope>
    <source>
        <strain evidence="4">JCM 17705</strain>
    </source>
</reference>
<organism evidence="3 4">
    <name type="scientific">Mucilaginibacter gynuensis</name>
    <dbReference type="NCBI Taxonomy" id="1302236"/>
    <lineage>
        <taxon>Bacteria</taxon>
        <taxon>Pseudomonadati</taxon>
        <taxon>Bacteroidota</taxon>
        <taxon>Sphingobacteriia</taxon>
        <taxon>Sphingobacteriales</taxon>
        <taxon>Sphingobacteriaceae</taxon>
        <taxon>Mucilaginibacter</taxon>
    </lineage>
</organism>
<dbReference type="PANTHER" id="PTHR44520:SF2">
    <property type="entry name" value="RESPONSE REGULATOR RCP1"/>
    <property type="match status" value="1"/>
</dbReference>
<comment type="caution">
    <text evidence="3">The sequence shown here is derived from an EMBL/GenBank/DDBJ whole genome shotgun (WGS) entry which is preliminary data.</text>
</comment>